<feature type="binding site" evidence="11">
    <location>
        <position position="103"/>
    </location>
    <ligand>
        <name>substrate</name>
    </ligand>
</feature>
<dbReference type="HAMAP" id="MF_00109">
    <property type="entry name" value="Shikimate_kinase"/>
    <property type="match status" value="1"/>
</dbReference>
<feature type="binding site" evidence="11">
    <location>
        <position position="57"/>
    </location>
    <ligand>
        <name>substrate</name>
    </ligand>
</feature>
<dbReference type="PANTHER" id="PTHR21087">
    <property type="entry name" value="SHIKIMATE KINASE"/>
    <property type="match status" value="1"/>
</dbReference>
<evidence type="ECO:0000256" key="3">
    <source>
        <dbReference type="ARBA" id="ARBA00012154"/>
    </source>
</evidence>
<dbReference type="GO" id="GO:0005524">
    <property type="term" value="F:ATP binding"/>
    <property type="evidence" value="ECO:0007669"/>
    <property type="project" value="UniProtKB-UniRule"/>
</dbReference>
<dbReference type="RefSeq" id="WP_015826626.1">
    <property type="nucleotide sequence ID" value="NC_012982.1"/>
</dbReference>
<dbReference type="GO" id="GO:0009073">
    <property type="term" value="P:aromatic amino acid family biosynthetic process"/>
    <property type="evidence" value="ECO:0007669"/>
    <property type="project" value="UniProtKB-KW"/>
</dbReference>
<keyword evidence="11" id="KW-0460">Magnesium</keyword>
<evidence type="ECO:0000256" key="10">
    <source>
        <dbReference type="ARBA" id="ARBA00048567"/>
    </source>
</evidence>
<dbReference type="KEGG" id="hba:Hbal_0782"/>
<dbReference type="PRINTS" id="PR01100">
    <property type="entry name" value="SHIKIMTKNASE"/>
</dbReference>
<accession>C6XPJ0</accession>
<dbReference type="GO" id="GO:0000287">
    <property type="term" value="F:magnesium ion binding"/>
    <property type="evidence" value="ECO:0007669"/>
    <property type="project" value="UniProtKB-UniRule"/>
</dbReference>
<keyword evidence="7 11" id="KW-0418">Kinase</keyword>
<organism evidence="12 13">
    <name type="scientific">Hirschia baltica (strain ATCC 49814 / DSM 5838 / IFAM 1418)</name>
    <dbReference type="NCBI Taxonomy" id="582402"/>
    <lineage>
        <taxon>Bacteria</taxon>
        <taxon>Pseudomonadati</taxon>
        <taxon>Pseudomonadota</taxon>
        <taxon>Alphaproteobacteria</taxon>
        <taxon>Hyphomonadales</taxon>
        <taxon>Hyphomonadaceae</taxon>
        <taxon>Hirschia</taxon>
    </lineage>
</organism>
<comment type="subcellular location">
    <subcellularLocation>
        <location evidence="11">Cytoplasm</location>
    </subcellularLocation>
</comment>
<sequence length="191" mass="21320">MTHGLSIENDQKAAKVQFNAQDPHKQTIVLVGIMGAGKSSVGRRLAQELKIPFFDSDDEVEKAASMTIPEIFSKHGEEEFRRVEARVIERLLEEPRMILATGGGAFMNEATREIMQKNAITVWLNADLETLWRRVSKKGGRPLLKKENPKQVLADLLTLRKPIYALADYEVASIDGPHKTTVDAVRSALNV</sequence>
<dbReference type="EMBL" id="CP001678">
    <property type="protein sequence ID" value="ACT58476.1"/>
    <property type="molecule type" value="Genomic_DNA"/>
</dbReference>
<keyword evidence="9 11" id="KW-0057">Aromatic amino acid biosynthesis</keyword>
<dbReference type="AlphaFoldDB" id="C6XPJ0"/>
<dbReference type="STRING" id="582402.Hbal_0782"/>
<dbReference type="GO" id="GO:0005829">
    <property type="term" value="C:cytosol"/>
    <property type="evidence" value="ECO:0007669"/>
    <property type="project" value="TreeGrafter"/>
</dbReference>
<feature type="binding site" evidence="11">
    <location>
        <position position="81"/>
    </location>
    <ligand>
        <name>substrate</name>
    </ligand>
</feature>
<dbReference type="InterPro" id="IPR027417">
    <property type="entry name" value="P-loop_NTPase"/>
</dbReference>
<evidence type="ECO:0000256" key="1">
    <source>
        <dbReference type="ARBA" id="ARBA00004842"/>
    </source>
</evidence>
<feature type="binding site" evidence="11">
    <location>
        <position position="141"/>
    </location>
    <ligand>
        <name>ATP</name>
        <dbReference type="ChEBI" id="CHEBI:30616"/>
    </ligand>
</feature>
<comment type="catalytic activity">
    <reaction evidence="10 11">
        <text>shikimate + ATP = 3-phosphoshikimate + ADP + H(+)</text>
        <dbReference type="Rhea" id="RHEA:13121"/>
        <dbReference type="ChEBI" id="CHEBI:15378"/>
        <dbReference type="ChEBI" id="CHEBI:30616"/>
        <dbReference type="ChEBI" id="CHEBI:36208"/>
        <dbReference type="ChEBI" id="CHEBI:145989"/>
        <dbReference type="ChEBI" id="CHEBI:456216"/>
        <dbReference type="EC" id="2.7.1.71"/>
    </reaction>
</comment>
<comment type="similarity">
    <text evidence="2 11">Belongs to the shikimate kinase family.</text>
</comment>
<dbReference type="Pfam" id="PF01202">
    <property type="entry name" value="SKI"/>
    <property type="match status" value="1"/>
</dbReference>
<keyword evidence="11" id="KW-0479">Metal-binding</keyword>
<dbReference type="eggNOG" id="COG0703">
    <property type="taxonomic scope" value="Bacteria"/>
</dbReference>
<dbReference type="GO" id="GO:0004765">
    <property type="term" value="F:shikimate kinase activity"/>
    <property type="evidence" value="ECO:0007669"/>
    <property type="project" value="UniProtKB-UniRule"/>
</dbReference>
<keyword evidence="11" id="KW-0963">Cytoplasm</keyword>
<dbReference type="SUPFAM" id="SSF52540">
    <property type="entry name" value="P-loop containing nucleoside triphosphate hydrolases"/>
    <property type="match status" value="1"/>
</dbReference>
<comment type="function">
    <text evidence="11">Catalyzes the specific phosphorylation of the 3-hydroxyl group of shikimic acid using ATP as a cosubstrate.</text>
</comment>
<evidence type="ECO:0000256" key="9">
    <source>
        <dbReference type="ARBA" id="ARBA00023141"/>
    </source>
</evidence>
<keyword evidence="4 11" id="KW-0028">Amino-acid biosynthesis</keyword>
<keyword evidence="6 11" id="KW-0547">Nucleotide-binding</keyword>
<keyword evidence="13" id="KW-1185">Reference proteome</keyword>
<dbReference type="CDD" id="cd00464">
    <property type="entry name" value="SK"/>
    <property type="match status" value="1"/>
</dbReference>
<keyword evidence="5 11" id="KW-0808">Transferase</keyword>
<evidence type="ECO:0000256" key="7">
    <source>
        <dbReference type="ARBA" id="ARBA00022777"/>
    </source>
</evidence>
<evidence type="ECO:0000256" key="8">
    <source>
        <dbReference type="ARBA" id="ARBA00022840"/>
    </source>
</evidence>
<dbReference type="NCBIfam" id="NF010552">
    <property type="entry name" value="PRK13946.1"/>
    <property type="match status" value="1"/>
</dbReference>
<evidence type="ECO:0000256" key="11">
    <source>
        <dbReference type="HAMAP-Rule" id="MF_00109"/>
    </source>
</evidence>
<protein>
    <recommendedName>
        <fullName evidence="3 11">Shikimate kinase</fullName>
        <shortName evidence="11">SK</shortName>
        <ecNumber evidence="3 11">2.7.1.71</ecNumber>
    </recommendedName>
</protein>
<dbReference type="OrthoDB" id="9800332at2"/>
<dbReference type="EC" id="2.7.1.71" evidence="3 11"/>
<dbReference type="InterPro" id="IPR023000">
    <property type="entry name" value="Shikimate_kinase_CS"/>
</dbReference>
<comment type="subunit">
    <text evidence="11">Monomer.</text>
</comment>
<dbReference type="Proteomes" id="UP000002745">
    <property type="component" value="Chromosome"/>
</dbReference>
<evidence type="ECO:0000313" key="13">
    <source>
        <dbReference type="Proteomes" id="UP000002745"/>
    </source>
</evidence>
<dbReference type="PROSITE" id="PS01128">
    <property type="entry name" value="SHIKIMATE_KINASE"/>
    <property type="match status" value="1"/>
</dbReference>
<dbReference type="GO" id="GO:0009423">
    <property type="term" value="P:chorismate biosynthetic process"/>
    <property type="evidence" value="ECO:0007669"/>
    <property type="project" value="UniProtKB-UniRule"/>
</dbReference>
<comment type="cofactor">
    <cofactor evidence="11">
        <name>Mg(2+)</name>
        <dbReference type="ChEBI" id="CHEBI:18420"/>
    </cofactor>
    <text evidence="11">Binds 1 Mg(2+) ion per subunit.</text>
</comment>
<feature type="binding site" evidence="11">
    <location>
        <begin position="35"/>
        <end position="40"/>
    </location>
    <ligand>
        <name>ATP</name>
        <dbReference type="ChEBI" id="CHEBI:30616"/>
    </ligand>
</feature>
<feature type="binding site" evidence="11">
    <location>
        <position position="39"/>
    </location>
    <ligand>
        <name>Mg(2+)</name>
        <dbReference type="ChEBI" id="CHEBI:18420"/>
    </ligand>
</feature>
<feature type="binding site" evidence="11">
    <location>
        <position position="160"/>
    </location>
    <ligand>
        <name>substrate</name>
    </ligand>
</feature>
<evidence type="ECO:0000256" key="5">
    <source>
        <dbReference type="ARBA" id="ARBA00022679"/>
    </source>
</evidence>
<comment type="caution">
    <text evidence="11">Lacks conserved residue(s) required for the propagation of feature annotation.</text>
</comment>
<keyword evidence="8 11" id="KW-0067">ATP-binding</keyword>
<dbReference type="InterPro" id="IPR031322">
    <property type="entry name" value="Shikimate/glucono_kinase"/>
</dbReference>
<proteinExistence type="inferred from homology"/>
<dbReference type="HOGENOM" id="CLU_057607_2_0_5"/>
<evidence type="ECO:0000256" key="4">
    <source>
        <dbReference type="ARBA" id="ARBA00022605"/>
    </source>
</evidence>
<name>C6XPJ0_HIRBI</name>
<gene>
    <name evidence="11" type="primary">aroK</name>
    <name evidence="12" type="ordered locus">Hbal_0782</name>
</gene>
<evidence type="ECO:0000313" key="12">
    <source>
        <dbReference type="EMBL" id="ACT58476.1"/>
    </source>
</evidence>
<dbReference type="GO" id="GO:0008652">
    <property type="term" value="P:amino acid biosynthetic process"/>
    <property type="evidence" value="ECO:0007669"/>
    <property type="project" value="UniProtKB-KW"/>
</dbReference>
<dbReference type="Gene3D" id="3.40.50.300">
    <property type="entry name" value="P-loop containing nucleotide triphosphate hydrolases"/>
    <property type="match status" value="1"/>
</dbReference>
<dbReference type="InterPro" id="IPR000623">
    <property type="entry name" value="Shikimate_kinase/TSH1"/>
</dbReference>
<dbReference type="UniPathway" id="UPA00053">
    <property type="reaction ID" value="UER00088"/>
</dbReference>
<comment type="pathway">
    <text evidence="1 11">Metabolic intermediate biosynthesis; chorismate biosynthesis; chorismate from D-erythrose 4-phosphate and phosphoenolpyruvate: step 5/7.</text>
</comment>
<evidence type="ECO:0000256" key="2">
    <source>
        <dbReference type="ARBA" id="ARBA00006997"/>
    </source>
</evidence>
<evidence type="ECO:0000256" key="6">
    <source>
        <dbReference type="ARBA" id="ARBA00022741"/>
    </source>
</evidence>
<dbReference type="PANTHER" id="PTHR21087:SF16">
    <property type="entry name" value="SHIKIMATE KINASE 1, CHLOROPLASTIC"/>
    <property type="match status" value="1"/>
</dbReference>
<reference evidence="13" key="1">
    <citation type="journal article" date="2011" name="J. Bacteriol.">
        <title>Genome sequences of eight morphologically diverse alphaproteobacteria.</title>
        <authorList>
            <consortium name="US DOE Joint Genome Institute"/>
            <person name="Brown P.J."/>
            <person name="Kysela D.T."/>
            <person name="Buechlein A."/>
            <person name="Hemmerich C."/>
            <person name="Brun Y.V."/>
        </authorList>
    </citation>
    <scope>NUCLEOTIDE SEQUENCE [LARGE SCALE GENOMIC DNA]</scope>
    <source>
        <strain evidence="13">ATCC 49814 / DSM 5838 / IFAM 1418</strain>
    </source>
</reference>